<evidence type="ECO:0008006" key="5">
    <source>
        <dbReference type="Google" id="ProtNLM"/>
    </source>
</evidence>
<dbReference type="SUPFAM" id="SSF56436">
    <property type="entry name" value="C-type lectin-like"/>
    <property type="match status" value="2"/>
</dbReference>
<keyword evidence="2" id="KW-1133">Transmembrane helix</keyword>
<proteinExistence type="predicted"/>
<dbReference type="Proteomes" id="UP000507470">
    <property type="component" value="Unassembled WGS sequence"/>
</dbReference>
<keyword evidence="2" id="KW-0812">Transmembrane</keyword>
<feature type="compositionally biased region" description="Low complexity" evidence="1">
    <location>
        <begin position="488"/>
        <end position="509"/>
    </location>
</feature>
<feature type="compositionally biased region" description="Polar residues" evidence="1">
    <location>
        <begin position="510"/>
        <end position="534"/>
    </location>
</feature>
<dbReference type="EMBL" id="CACVKT020007672">
    <property type="protein sequence ID" value="CAC5410032.1"/>
    <property type="molecule type" value="Genomic_DNA"/>
</dbReference>
<organism evidence="3 4">
    <name type="scientific">Mytilus coruscus</name>
    <name type="common">Sea mussel</name>
    <dbReference type="NCBI Taxonomy" id="42192"/>
    <lineage>
        <taxon>Eukaryota</taxon>
        <taxon>Metazoa</taxon>
        <taxon>Spiralia</taxon>
        <taxon>Lophotrochozoa</taxon>
        <taxon>Mollusca</taxon>
        <taxon>Bivalvia</taxon>
        <taxon>Autobranchia</taxon>
        <taxon>Pteriomorphia</taxon>
        <taxon>Mytilida</taxon>
        <taxon>Mytiloidea</taxon>
        <taxon>Mytilidae</taxon>
        <taxon>Mytilinae</taxon>
        <taxon>Mytilus</taxon>
    </lineage>
</organism>
<gene>
    <name evidence="3" type="ORF">MCOR_43239</name>
</gene>
<evidence type="ECO:0000256" key="1">
    <source>
        <dbReference type="SAM" id="MobiDB-lite"/>
    </source>
</evidence>
<feature type="transmembrane region" description="Helical" evidence="2">
    <location>
        <begin position="262"/>
        <end position="288"/>
    </location>
</feature>
<dbReference type="InterPro" id="IPR016187">
    <property type="entry name" value="CTDL_fold"/>
</dbReference>
<accession>A0A6J8DQX3</accession>
<protein>
    <recommendedName>
        <fullName evidence="5">C-type lectin domain-containing protein</fullName>
    </recommendedName>
</protein>
<sequence>MNSTTWQEALERCTEQKSILADITDVKMNYNCNRIDSKNASSRYWVGNFYKLSNMISIEGPNLNTNDQDLRSPISQDDLPYICNSSATNRPYTNGTLSKEDNFRFGIYASVKREFEDKPAVAVKCISISCFRHFTIKVRSQNCSLTTNGFVCVKLKSKNDSITSFTTSSSPKSSLNMSSVVQQPVNKNFHDTTRSISPRTKSSILPAAFKGKVQSEATRLHISSTRANNFKNPSSHVPQKKNILESTTTGLSDPLVKCHSKIGFIIAGVLGTAIVIIVTVSLLVICWLRQKGPFKKKSLYEDIQVNELDNSKYQEIGVDSDQIRRVAVQKVESDVEIISKSETWQDALGRCIEHNSSLANVTDIELNHFCERGDPSNVKNTYWVGNFYKLSNRISIEGKYSKENYYLKTPVPQDELPYICESYAANSTTSVDYFRFGVNASVKQESNISHESTIPTTRISSPTMLTISNHLNTALKAREHNESASYDTSTSKITTTTTFQQQPSVTPSQDNIKNSQGDITSPARSSTEVISKTKGVHTTSSMKYSSLHTSSYVHITYLDEMNNAESTTGSVDTLPSGHSKIGLIVGSAVATVFIIVAVVLLVSCRLRRWELFSKKNCVDDIQINEINYSNNQDNNSNTEPCDVHNTMYDMQTGSDDNTKFGLVDVSPDNSNNILNTEYAVVVKNNQSGNQVIDENCGTNGEISDDPLESEYDRFTHVRPRSGKDSSNIYDSALGFREECDATYNTTVYRGIDKGDDSVYDHI</sequence>
<feature type="region of interest" description="Disordered" evidence="1">
    <location>
        <begin position="480"/>
        <end position="534"/>
    </location>
</feature>
<feature type="transmembrane region" description="Helical" evidence="2">
    <location>
        <begin position="581"/>
        <end position="602"/>
    </location>
</feature>
<reference evidence="3 4" key="1">
    <citation type="submission" date="2020-06" db="EMBL/GenBank/DDBJ databases">
        <authorList>
            <person name="Li R."/>
            <person name="Bekaert M."/>
        </authorList>
    </citation>
    <scope>NUCLEOTIDE SEQUENCE [LARGE SCALE GENOMIC DNA]</scope>
    <source>
        <strain evidence="4">wild</strain>
    </source>
</reference>
<evidence type="ECO:0000256" key="2">
    <source>
        <dbReference type="SAM" id="Phobius"/>
    </source>
</evidence>
<name>A0A6J8DQX3_MYTCO</name>
<evidence type="ECO:0000313" key="3">
    <source>
        <dbReference type="EMBL" id="CAC5410032.1"/>
    </source>
</evidence>
<keyword evidence="4" id="KW-1185">Reference proteome</keyword>
<keyword evidence="2" id="KW-0472">Membrane</keyword>
<dbReference type="AlphaFoldDB" id="A0A6J8DQX3"/>
<dbReference type="OrthoDB" id="6138210at2759"/>
<evidence type="ECO:0000313" key="4">
    <source>
        <dbReference type="Proteomes" id="UP000507470"/>
    </source>
</evidence>